<keyword evidence="2 4" id="KW-0689">Ribosomal protein</keyword>
<dbReference type="HAMAP" id="MF_01363">
    <property type="entry name" value="Ribosomal_bL21"/>
    <property type="match status" value="1"/>
</dbReference>
<keyword evidence="3 4" id="KW-0687">Ribonucleoprotein</keyword>
<reference evidence="6 7" key="1">
    <citation type="submission" date="2019-09" db="EMBL/GenBank/DDBJ databases">
        <title>Genome sequence of Roseospira marina, one of the more divergent members of the non-sulfur purple photosynthetic bacterial family, the Rhodospirillaceae.</title>
        <authorList>
            <person name="Meyer T."/>
            <person name="Kyndt J."/>
        </authorList>
    </citation>
    <scope>NUCLEOTIDE SEQUENCE [LARGE SCALE GENOMIC DNA]</scope>
    <source>
        <strain evidence="6 7">DSM 15113</strain>
    </source>
</reference>
<dbReference type="NCBIfam" id="TIGR00061">
    <property type="entry name" value="L21"/>
    <property type="match status" value="1"/>
</dbReference>
<dbReference type="AlphaFoldDB" id="A0A5M6IBT5"/>
<evidence type="ECO:0000313" key="7">
    <source>
        <dbReference type="Proteomes" id="UP000324065"/>
    </source>
</evidence>
<name>A0A5M6IBT5_9PROT</name>
<dbReference type="GO" id="GO:1990904">
    <property type="term" value="C:ribonucleoprotein complex"/>
    <property type="evidence" value="ECO:0007669"/>
    <property type="project" value="UniProtKB-KW"/>
</dbReference>
<evidence type="ECO:0000256" key="3">
    <source>
        <dbReference type="ARBA" id="ARBA00023274"/>
    </source>
</evidence>
<dbReference type="InterPro" id="IPR028909">
    <property type="entry name" value="bL21-like"/>
</dbReference>
<dbReference type="PANTHER" id="PTHR21349:SF0">
    <property type="entry name" value="LARGE RIBOSOMAL SUBUNIT PROTEIN BL21M"/>
    <property type="match status" value="1"/>
</dbReference>
<proteinExistence type="inferred from homology"/>
<accession>A0A5M6IBT5</accession>
<dbReference type="Proteomes" id="UP000324065">
    <property type="component" value="Unassembled WGS sequence"/>
</dbReference>
<organism evidence="6 7">
    <name type="scientific">Roseospira marina</name>
    <dbReference type="NCBI Taxonomy" id="140057"/>
    <lineage>
        <taxon>Bacteria</taxon>
        <taxon>Pseudomonadati</taxon>
        <taxon>Pseudomonadota</taxon>
        <taxon>Alphaproteobacteria</taxon>
        <taxon>Rhodospirillales</taxon>
        <taxon>Rhodospirillaceae</taxon>
        <taxon>Roseospira</taxon>
    </lineage>
</organism>
<dbReference type="GO" id="GO:0003735">
    <property type="term" value="F:structural constituent of ribosome"/>
    <property type="evidence" value="ECO:0007669"/>
    <property type="project" value="InterPro"/>
</dbReference>
<keyword evidence="4 5" id="KW-0694">RNA-binding</keyword>
<dbReference type="RefSeq" id="WP_150062748.1">
    <property type="nucleotide sequence ID" value="NZ_JACHII010000009.1"/>
</dbReference>
<keyword evidence="7" id="KW-1185">Reference proteome</keyword>
<evidence type="ECO:0000256" key="2">
    <source>
        <dbReference type="ARBA" id="ARBA00022980"/>
    </source>
</evidence>
<protein>
    <recommendedName>
        <fullName evidence="4">Large ribosomal subunit protein bL21</fullName>
    </recommendedName>
</protein>
<dbReference type="InterPro" id="IPR001787">
    <property type="entry name" value="Ribosomal_bL21"/>
</dbReference>
<dbReference type="SUPFAM" id="SSF141091">
    <property type="entry name" value="L21p-like"/>
    <property type="match status" value="1"/>
</dbReference>
<gene>
    <name evidence="4 6" type="primary">rplU</name>
    <name evidence="6" type="ORF">F1188_12385</name>
</gene>
<dbReference type="InterPro" id="IPR036164">
    <property type="entry name" value="bL21-like_sf"/>
</dbReference>
<dbReference type="GO" id="GO:0005737">
    <property type="term" value="C:cytoplasm"/>
    <property type="evidence" value="ECO:0007669"/>
    <property type="project" value="UniProtKB-ARBA"/>
</dbReference>
<dbReference type="PANTHER" id="PTHR21349">
    <property type="entry name" value="50S RIBOSOMAL PROTEIN L21"/>
    <property type="match status" value="1"/>
</dbReference>
<evidence type="ECO:0000256" key="5">
    <source>
        <dbReference type="RuleBase" id="RU000562"/>
    </source>
</evidence>
<comment type="subunit">
    <text evidence="4">Part of the 50S ribosomal subunit. Contacts protein L20.</text>
</comment>
<evidence type="ECO:0000256" key="4">
    <source>
        <dbReference type="HAMAP-Rule" id="MF_01363"/>
    </source>
</evidence>
<sequence length="99" mass="11056">MFAVIKTGGKQYKVAKDDVLDIEKLEVEDGASITFDEVLMVGDKVGAPTVAGASVSATVERTFKDKKVIVFKKQRRQNHRRKRGHRQTLTRVRITDIAG</sequence>
<dbReference type="GO" id="GO:0006412">
    <property type="term" value="P:translation"/>
    <property type="evidence" value="ECO:0007669"/>
    <property type="project" value="UniProtKB-UniRule"/>
</dbReference>
<dbReference type="OrthoDB" id="9813334at2"/>
<comment type="function">
    <text evidence="4 5">This protein binds to 23S rRNA in the presence of protein L20.</text>
</comment>
<dbReference type="EMBL" id="VWPJ01000011">
    <property type="protein sequence ID" value="KAA5605078.1"/>
    <property type="molecule type" value="Genomic_DNA"/>
</dbReference>
<comment type="similarity">
    <text evidence="1 4 5">Belongs to the bacterial ribosomal protein bL21 family.</text>
</comment>
<evidence type="ECO:0000313" key="6">
    <source>
        <dbReference type="EMBL" id="KAA5605078.1"/>
    </source>
</evidence>
<dbReference type="GO" id="GO:0005840">
    <property type="term" value="C:ribosome"/>
    <property type="evidence" value="ECO:0007669"/>
    <property type="project" value="UniProtKB-KW"/>
</dbReference>
<evidence type="ECO:0000256" key="1">
    <source>
        <dbReference type="ARBA" id="ARBA00008563"/>
    </source>
</evidence>
<comment type="caution">
    <text evidence="6">The sequence shown here is derived from an EMBL/GenBank/DDBJ whole genome shotgun (WGS) entry which is preliminary data.</text>
</comment>
<dbReference type="Pfam" id="PF00829">
    <property type="entry name" value="Ribosomal_L21p"/>
    <property type="match status" value="1"/>
</dbReference>
<keyword evidence="4 5" id="KW-0699">rRNA-binding</keyword>
<dbReference type="GO" id="GO:0019843">
    <property type="term" value="F:rRNA binding"/>
    <property type="evidence" value="ECO:0007669"/>
    <property type="project" value="UniProtKB-UniRule"/>
</dbReference>